<dbReference type="Proteomes" id="UP000306985">
    <property type="component" value="Unassembled WGS sequence"/>
</dbReference>
<evidence type="ECO:0000313" key="3">
    <source>
        <dbReference type="EMBL" id="TKV60989.1"/>
    </source>
</evidence>
<keyword evidence="2" id="KW-1133">Transmembrane helix</keyword>
<protein>
    <submittedName>
        <fullName evidence="3">Uncharacterized protein</fullName>
    </submittedName>
</protein>
<name>A0A4U6QL19_9ACTN</name>
<sequence length="160" mass="17126">MARDLGYRRNQWPSGVTLVDLDGRYAAIRIRPSGVGLRRKPGDGDWDTVDVTGARRARRPWVVRISRADGPDLLVKPFRPGAAGMPDIGHRVGRSSGDDDPDTADLGDNPVTAVLSFLYDLAAIVVFPIAITAVFKDSRAARALRDALRAAATAPAGPKA</sequence>
<feature type="transmembrane region" description="Helical" evidence="2">
    <location>
        <begin position="113"/>
        <end position="135"/>
    </location>
</feature>
<dbReference type="RefSeq" id="WP_137448292.1">
    <property type="nucleotide sequence ID" value="NZ_SZZH01000001.1"/>
</dbReference>
<dbReference type="OrthoDB" id="5197548at2"/>
<feature type="region of interest" description="Disordered" evidence="1">
    <location>
        <begin position="80"/>
        <end position="105"/>
    </location>
</feature>
<keyword evidence="4" id="KW-1185">Reference proteome</keyword>
<keyword evidence="2" id="KW-0812">Transmembrane</keyword>
<comment type="caution">
    <text evidence="3">The sequence shown here is derived from an EMBL/GenBank/DDBJ whole genome shotgun (WGS) entry which is preliminary data.</text>
</comment>
<gene>
    <name evidence="3" type="ORF">FDO65_04885</name>
</gene>
<organism evidence="3 4">
    <name type="scientific">Nakamurella flava</name>
    <dbReference type="NCBI Taxonomy" id="2576308"/>
    <lineage>
        <taxon>Bacteria</taxon>
        <taxon>Bacillati</taxon>
        <taxon>Actinomycetota</taxon>
        <taxon>Actinomycetes</taxon>
        <taxon>Nakamurellales</taxon>
        <taxon>Nakamurellaceae</taxon>
        <taxon>Nakamurella</taxon>
    </lineage>
</organism>
<proteinExistence type="predicted"/>
<keyword evidence="2" id="KW-0472">Membrane</keyword>
<dbReference type="AlphaFoldDB" id="A0A4U6QL19"/>
<evidence type="ECO:0000313" key="4">
    <source>
        <dbReference type="Proteomes" id="UP000306985"/>
    </source>
</evidence>
<reference evidence="3 4" key="1">
    <citation type="submission" date="2019-05" db="EMBL/GenBank/DDBJ databases">
        <title>Nakamurella sp. N5BH11, whole genome shotgun sequence.</title>
        <authorList>
            <person name="Tuo L."/>
        </authorList>
    </citation>
    <scope>NUCLEOTIDE SEQUENCE [LARGE SCALE GENOMIC DNA]</scope>
    <source>
        <strain evidence="3 4">N5BH11</strain>
    </source>
</reference>
<evidence type="ECO:0000256" key="1">
    <source>
        <dbReference type="SAM" id="MobiDB-lite"/>
    </source>
</evidence>
<evidence type="ECO:0000256" key="2">
    <source>
        <dbReference type="SAM" id="Phobius"/>
    </source>
</evidence>
<dbReference type="EMBL" id="SZZH01000001">
    <property type="protein sequence ID" value="TKV60989.1"/>
    <property type="molecule type" value="Genomic_DNA"/>
</dbReference>
<accession>A0A4U6QL19</accession>